<dbReference type="Proteomes" id="UP000618795">
    <property type="component" value="Unassembled WGS sequence"/>
</dbReference>
<name>A0A918MF43_9ACTN</name>
<dbReference type="InterPro" id="IPR000073">
    <property type="entry name" value="AB_hydrolase_1"/>
</dbReference>
<dbReference type="GO" id="GO:0003824">
    <property type="term" value="F:catalytic activity"/>
    <property type="evidence" value="ECO:0007669"/>
    <property type="project" value="UniProtKB-ARBA"/>
</dbReference>
<gene>
    <name evidence="2" type="ORF">GCM10010260_81700</name>
</gene>
<protein>
    <recommendedName>
        <fullName evidence="1">AB hydrolase-1 domain-containing protein</fullName>
    </recommendedName>
</protein>
<reference evidence="2" key="1">
    <citation type="journal article" date="2014" name="Int. J. Syst. Evol. Microbiol.">
        <title>Complete genome sequence of Corynebacterium casei LMG S-19264T (=DSM 44701T), isolated from a smear-ripened cheese.</title>
        <authorList>
            <consortium name="US DOE Joint Genome Institute (JGI-PGF)"/>
            <person name="Walter F."/>
            <person name="Albersmeier A."/>
            <person name="Kalinowski J."/>
            <person name="Ruckert C."/>
        </authorList>
    </citation>
    <scope>NUCLEOTIDE SEQUENCE</scope>
    <source>
        <strain evidence="2">JCM 4369</strain>
    </source>
</reference>
<evidence type="ECO:0000313" key="2">
    <source>
        <dbReference type="EMBL" id="GGV28810.1"/>
    </source>
</evidence>
<organism evidence="2 3">
    <name type="scientific">Streptomyces filipinensis</name>
    <dbReference type="NCBI Taxonomy" id="66887"/>
    <lineage>
        <taxon>Bacteria</taxon>
        <taxon>Bacillati</taxon>
        <taxon>Actinomycetota</taxon>
        <taxon>Actinomycetes</taxon>
        <taxon>Kitasatosporales</taxon>
        <taxon>Streptomycetaceae</taxon>
        <taxon>Streptomyces</taxon>
    </lineage>
</organism>
<dbReference type="Pfam" id="PF00561">
    <property type="entry name" value="Abhydrolase_1"/>
    <property type="match status" value="1"/>
</dbReference>
<evidence type="ECO:0000313" key="3">
    <source>
        <dbReference type="Proteomes" id="UP000618795"/>
    </source>
</evidence>
<feature type="domain" description="AB hydrolase-1" evidence="1">
    <location>
        <begin position="26"/>
        <end position="89"/>
    </location>
</feature>
<sequence length="109" mass="11942">MQRSDTPWDIAPGSLPAVGHAQTIEGGVRCVDAFGYTDFTEDLKKFDIPTLVVHGDDDQVVPIDATGRKSAQIIPDAELKVYEGSSHGIAMVPGDKERFNRDLLEFLNK</sequence>
<dbReference type="Gene3D" id="3.40.50.1820">
    <property type="entry name" value="alpha/beta hydrolase"/>
    <property type="match status" value="1"/>
</dbReference>
<dbReference type="AlphaFoldDB" id="A0A918MF43"/>
<proteinExistence type="predicted"/>
<dbReference type="SUPFAM" id="SSF53474">
    <property type="entry name" value="alpha/beta-Hydrolases"/>
    <property type="match status" value="1"/>
</dbReference>
<comment type="caution">
    <text evidence="2">The sequence shown here is derived from an EMBL/GenBank/DDBJ whole genome shotgun (WGS) entry which is preliminary data.</text>
</comment>
<evidence type="ECO:0000259" key="1">
    <source>
        <dbReference type="Pfam" id="PF00561"/>
    </source>
</evidence>
<accession>A0A918MF43</accession>
<keyword evidence="3" id="KW-1185">Reference proteome</keyword>
<dbReference type="InterPro" id="IPR029058">
    <property type="entry name" value="AB_hydrolase_fold"/>
</dbReference>
<reference evidence="2" key="2">
    <citation type="submission" date="2020-09" db="EMBL/GenBank/DDBJ databases">
        <authorList>
            <person name="Sun Q."/>
            <person name="Ohkuma M."/>
        </authorList>
    </citation>
    <scope>NUCLEOTIDE SEQUENCE</scope>
    <source>
        <strain evidence="2">JCM 4369</strain>
    </source>
</reference>
<dbReference type="EMBL" id="BMTD01000034">
    <property type="protein sequence ID" value="GGV28810.1"/>
    <property type="molecule type" value="Genomic_DNA"/>
</dbReference>